<proteinExistence type="predicted"/>
<organism evidence="1 2">
    <name type="scientific">Neolentinus lepideus HHB14362 ss-1</name>
    <dbReference type="NCBI Taxonomy" id="1314782"/>
    <lineage>
        <taxon>Eukaryota</taxon>
        <taxon>Fungi</taxon>
        <taxon>Dikarya</taxon>
        <taxon>Basidiomycota</taxon>
        <taxon>Agaricomycotina</taxon>
        <taxon>Agaricomycetes</taxon>
        <taxon>Gloeophyllales</taxon>
        <taxon>Gloeophyllaceae</taxon>
        <taxon>Neolentinus</taxon>
    </lineage>
</organism>
<dbReference type="Proteomes" id="UP000076761">
    <property type="component" value="Unassembled WGS sequence"/>
</dbReference>
<accession>A0A165V3X2</accession>
<keyword evidence="2" id="KW-1185">Reference proteome</keyword>
<dbReference type="STRING" id="1314782.A0A165V3X2"/>
<evidence type="ECO:0008006" key="3">
    <source>
        <dbReference type="Google" id="ProtNLM"/>
    </source>
</evidence>
<evidence type="ECO:0000313" key="1">
    <source>
        <dbReference type="EMBL" id="KZT29121.1"/>
    </source>
</evidence>
<gene>
    <name evidence="1" type="ORF">NEOLEDRAFT_1145411</name>
</gene>
<name>A0A165V3X2_9AGAM</name>
<evidence type="ECO:0000313" key="2">
    <source>
        <dbReference type="Proteomes" id="UP000076761"/>
    </source>
</evidence>
<sequence>MPDDPKTLQMASATGVEGDLQGVLNHCVPTYEILDVLDDAGQQILAIPSNFGTTLHLIQSEYLSSSRLSSALMNCILSTNIQLHIDVFHPVRINLWRDLRAMSGIIPGRSNLLKYYFIDFGVTRRCRVEDMPPIEKILQDVYYMGNVVWKQLMELWSGVVPRDESTVEGIFRSIGHCYQRVEYIVKRTLAVPMPA</sequence>
<dbReference type="EMBL" id="KV425555">
    <property type="protein sequence ID" value="KZT29121.1"/>
    <property type="molecule type" value="Genomic_DNA"/>
</dbReference>
<reference evidence="1 2" key="1">
    <citation type="journal article" date="2016" name="Mol. Biol. Evol.">
        <title>Comparative Genomics of Early-Diverging Mushroom-Forming Fungi Provides Insights into the Origins of Lignocellulose Decay Capabilities.</title>
        <authorList>
            <person name="Nagy L.G."/>
            <person name="Riley R."/>
            <person name="Tritt A."/>
            <person name="Adam C."/>
            <person name="Daum C."/>
            <person name="Floudas D."/>
            <person name="Sun H."/>
            <person name="Yadav J.S."/>
            <person name="Pangilinan J."/>
            <person name="Larsson K.H."/>
            <person name="Matsuura K."/>
            <person name="Barry K."/>
            <person name="Labutti K."/>
            <person name="Kuo R."/>
            <person name="Ohm R.A."/>
            <person name="Bhattacharya S.S."/>
            <person name="Shirouzu T."/>
            <person name="Yoshinaga Y."/>
            <person name="Martin F.M."/>
            <person name="Grigoriev I.V."/>
            <person name="Hibbett D.S."/>
        </authorList>
    </citation>
    <scope>NUCLEOTIDE SEQUENCE [LARGE SCALE GENOMIC DNA]</scope>
    <source>
        <strain evidence="1 2">HHB14362 ss-1</strain>
    </source>
</reference>
<dbReference type="OrthoDB" id="5987198at2759"/>
<dbReference type="InParanoid" id="A0A165V3X2"/>
<dbReference type="AlphaFoldDB" id="A0A165V3X2"/>
<protein>
    <recommendedName>
        <fullName evidence="3">Protein kinase domain-containing protein</fullName>
    </recommendedName>
</protein>